<evidence type="ECO:0000259" key="7">
    <source>
        <dbReference type="PROSITE" id="PS50119"/>
    </source>
</evidence>
<dbReference type="InterPro" id="IPR003879">
    <property type="entry name" value="Butyrophylin_SPRY"/>
</dbReference>
<keyword evidence="2 4" id="KW-0863">Zinc-finger</keyword>
<dbReference type="InterPro" id="IPR001870">
    <property type="entry name" value="B30.2/SPRY"/>
</dbReference>
<dbReference type="Gene3D" id="3.30.40.10">
    <property type="entry name" value="Zinc/RING finger domain, C3HC4 (zinc finger)"/>
    <property type="match status" value="1"/>
</dbReference>
<dbReference type="OrthoDB" id="128536at2759"/>
<name>A0A401RLZ7_CHIPU</name>
<dbReference type="STRING" id="137246.A0A401RLZ7"/>
<dbReference type="Pfam" id="PF15227">
    <property type="entry name" value="zf-C3HC4_4"/>
    <property type="match status" value="1"/>
</dbReference>
<evidence type="ECO:0000313" key="10">
    <source>
        <dbReference type="Proteomes" id="UP000287033"/>
    </source>
</evidence>
<dbReference type="InterPro" id="IPR003877">
    <property type="entry name" value="SPRY_dom"/>
</dbReference>
<dbReference type="PROSITE" id="PS50188">
    <property type="entry name" value="B302_SPRY"/>
    <property type="match status" value="1"/>
</dbReference>
<dbReference type="InterPro" id="IPR006574">
    <property type="entry name" value="PRY"/>
</dbReference>
<sequence length="474" mass="52849">MSCGEENGNYGEALVCPLCLGLFVEPVLVDCERNFCRSCIVSYREAQSGSVCCPQCGVRTPRLLLQPNRVLRNVVDKIRRLTSPQQELSEEERRLCPEHQEKLTLICETDGMIICLVCRDSKLHKQHQFRERAEFLATCKNKGDVLLNSLNQKVVSLKDVVQKQVLEIAQTKDVGCSLICHIAQQFADMHKFLNEHEQQLLEKLEAHVEGNLAEMERNLAKLRALLFSTEQDIVCIEAKLDQGDLASLKEVGSWRDRVSEEMPTALPGNVCLGTYKGPLQYKLWREMKSAIHPVPHSLTLDPQTANPWLLLADDLTSVTVIETKQILPDGPARFDVCVSVLATQGFTTGMHYWEVEVSGKSKWDLGVARESINRKGDVALKPENGYLAISLSNGGQYCALTSPTITPLPLSGTPSRIGIYLDYEGGQVSFYNATDFAHLYTFSEAFTEKMFPYFCPCLNDVGDNGAPLSVVSSQ</sequence>
<dbReference type="Pfam" id="PF00643">
    <property type="entry name" value="zf-B_box"/>
    <property type="match status" value="1"/>
</dbReference>
<dbReference type="SMART" id="SM00589">
    <property type="entry name" value="PRY"/>
    <property type="match status" value="1"/>
</dbReference>
<keyword evidence="3" id="KW-0862">Zinc</keyword>
<evidence type="ECO:0000256" key="3">
    <source>
        <dbReference type="ARBA" id="ARBA00022833"/>
    </source>
</evidence>
<evidence type="ECO:0000313" key="9">
    <source>
        <dbReference type="EMBL" id="GCC19149.1"/>
    </source>
</evidence>
<dbReference type="InterPro" id="IPR043136">
    <property type="entry name" value="B30.2/SPRY_sf"/>
</dbReference>
<dbReference type="PRINTS" id="PR01407">
    <property type="entry name" value="BUTYPHLNCDUF"/>
</dbReference>
<dbReference type="GO" id="GO:0008270">
    <property type="term" value="F:zinc ion binding"/>
    <property type="evidence" value="ECO:0007669"/>
    <property type="project" value="UniProtKB-KW"/>
</dbReference>
<dbReference type="Gene3D" id="2.60.120.920">
    <property type="match status" value="1"/>
</dbReference>
<dbReference type="PANTHER" id="PTHR24103">
    <property type="entry name" value="E3 UBIQUITIN-PROTEIN LIGASE TRIM"/>
    <property type="match status" value="1"/>
</dbReference>
<dbReference type="Pfam" id="PF13765">
    <property type="entry name" value="PRY"/>
    <property type="match status" value="1"/>
</dbReference>
<dbReference type="SUPFAM" id="SSF57845">
    <property type="entry name" value="B-box zinc-binding domain"/>
    <property type="match status" value="1"/>
</dbReference>
<dbReference type="InterPro" id="IPR050143">
    <property type="entry name" value="TRIM/RBCC"/>
</dbReference>
<feature type="domain" description="B30.2/SPRY" evidence="8">
    <location>
        <begin position="276"/>
        <end position="474"/>
    </location>
</feature>
<evidence type="ECO:0000256" key="2">
    <source>
        <dbReference type="ARBA" id="ARBA00022771"/>
    </source>
</evidence>
<keyword evidence="5" id="KW-0175">Coiled coil</keyword>
<gene>
    <name evidence="9" type="ORF">chiPu_0018235</name>
</gene>
<dbReference type="PROSITE" id="PS50119">
    <property type="entry name" value="ZF_BBOX"/>
    <property type="match status" value="1"/>
</dbReference>
<dbReference type="Gene3D" id="3.30.160.60">
    <property type="entry name" value="Classic Zinc Finger"/>
    <property type="match status" value="1"/>
</dbReference>
<dbReference type="PROSITE" id="PS50089">
    <property type="entry name" value="ZF_RING_2"/>
    <property type="match status" value="1"/>
</dbReference>
<dbReference type="InterPro" id="IPR001841">
    <property type="entry name" value="Znf_RING"/>
</dbReference>
<dbReference type="AlphaFoldDB" id="A0A401RLZ7"/>
<dbReference type="SMART" id="SM00336">
    <property type="entry name" value="BBOX"/>
    <property type="match status" value="1"/>
</dbReference>
<evidence type="ECO:0000256" key="1">
    <source>
        <dbReference type="ARBA" id="ARBA00022723"/>
    </source>
</evidence>
<keyword evidence="1" id="KW-0479">Metal-binding</keyword>
<dbReference type="SUPFAM" id="SSF57850">
    <property type="entry name" value="RING/U-box"/>
    <property type="match status" value="1"/>
</dbReference>
<dbReference type="CDD" id="cd13733">
    <property type="entry name" value="SPRY_PRY_C-I_1"/>
    <property type="match status" value="1"/>
</dbReference>
<dbReference type="Pfam" id="PF00622">
    <property type="entry name" value="SPRY"/>
    <property type="match status" value="1"/>
</dbReference>
<dbReference type="SMART" id="SM00184">
    <property type="entry name" value="RING"/>
    <property type="match status" value="1"/>
</dbReference>
<comment type="caution">
    <text evidence="9">The sequence shown here is derived from an EMBL/GenBank/DDBJ whole genome shotgun (WGS) entry which is preliminary data.</text>
</comment>
<proteinExistence type="predicted"/>
<dbReference type="InterPro" id="IPR013083">
    <property type="entry name" value="Znf_RING/FYVE/PHD"/>
</dbReference>
<keyword evidence="10" id="KW-1185">Reference proteome</keyword>
<dbReference type="OMA" id="CEREFIG"/>
<feature type="domain" description="RING-type" evidence="6">
    <location>
        <begin position="16"/>
        <end position="56"/>
    </location>
</feature>
<feature type="domain" description="B box-type" evidence="7">
    <location>
        <begin position="91"/>
        <end position="132"/>
    </location>
</feature>
<accession>A0A401RLZ7</accession>
<organism evidence="9 10">
    <name type="scientific">Chiloscyllium punctatum</name>
    <name type="common">Brownbanded bambooshark</name>
    <name type="synonym">Hemiscyllium punctatum</name>
    <dbReference type="NCBI Taxonomy" id="137246"/>
    <lineage>
        <taxon>Eukaryota</taxon>
        <taxon>Metazoa</taxon>
        <taxon>Chordata</taxon>
        <taxon>Craniata</taxon>
        <taxon>Vertebrata</taxon>
        <taxon>Chondrichthyes</taxon>
        <taxon>Elasmobranchii</taxon>
        <taxon>Galeomorphii</taxon>
        <taxon>Galeoidea</taxon>
        <taxon>Orectolobiformes</taxon>
        <taxon>Hemiscylliidae</taxon>
        <taxon>Chiloscyllium</taxon>
    </lineage>
</organism>
<protein>
    <submittedName>
        <fullName evidence="9">Uncharacterized protein</fullName>
    </submittedName>
</protein>
<evidence type="ECO:0000259" key="6">
    <source>
        <dbReference type="PROSITE" id="PS50089"/>
    </source>
</evidence>
<dbReference type="SMART" id="SM00449">
    <property type="entry name" value="SPRY"/>
    <property type="match status" value="1"/>
</dbReference>
<evidence type="ECO:0000256" key="4">
    <source>
        <dbReference type="PROSITE-ProRule" id="PRU00024"/>
    </source>
</evidence>
<dbReference type="InterPro" id="IPR013320">
    <property type="entry name" value="ConA-like_dom_sf"/>
</dbReference>
<evidence type="ECO:0000256" key="5">
    <source>
        <dbReference type="SAM" id="Coils"/>
    </source>
</evidence>
<dbReference type="InterPro" id="IPR000315">
    <property type="entry name" value="Znf_B-box"/>
</dbReference>
<dbReference type="Proteomes" id="UP000287033">
    <property type="component" value="Unassembled WGS sequence"/>
</dbReference>
<feature type="coiled-coil region" evidence="5">
    <location>
        <begin position="205"/>
        <end position="232"/>
    </location>
</feature>
<reference evidence="9 10" key="1">
    <citation type="journal article" date="2018" name="Nat. Ecol. Evol.">
        <title>Shark genomes provide insights into elasmobranch evolution and the origin of vertebrates.</title>
        <authorList>
            <person name="Hara Y"/>
            <person name="Yamaguchi K"/>
            <person name="Onimaru K"/>
            <person name="Kadota M"/>
            <person name="Koyanagi M"/>
            <person name="Keeley SD"/>
            <person name="Tatsumi K"/>
            <person name="Tanaka K"/>
            <person name="Motone F"/>
            <person name="Kageyama Y"/>
            <person name="Nozu R"/>
            <person name="Adachi N"/>
            <person name="Nishimura O"/>
            <person name="Nakagawa R"/>
            <person name="Tanegashima C"/>
            <person name="Kiyatake I"/>
            <person name="Matsumoto R"/>
            <person name="Murakumo K"/>
            <person name="Nishida K"/>
            <person name="Terakita A"/>
            <person name="Kuratani S"/>
            <person name="Sato K"/>
            <person name="Hyodo S Kuraku.S."/>
        </authorList>
    </citation>
    <scope>NUCLEOTIDE SEQUENCE [LARGE SCALE GENOMIC DNA]</scope>
</reference>
<dbReference type="FunFam" id="2.60.120.920:FF:000004">
    <property type="entry name" value="Butyrophilin subfamily 1 member A1"/>
    <property type="match status" value="1"/>
</dbReference>
<dbReference type="SUPFAM" id="SSF49899">
    <property type="entry name" value="Concanavalin A-like lectins/glucanases"/>
    <property type="match status" value="1"/>
</dbReference>
<dbReference type="EMBL" id="BEZZ01001509">
    <property type="protein sequence ID" value="GCC19149.1"/>
    <property type="molecule type" value="Genomic_DNA"/>
</dbReference>
<evidence type="ECO:0000259" key="8">
    <source>
        <dbReference type="PROSITE" id="PS50188"/>
    </source>
</evidence>